<dbReference type="SUPFAM" id="SSF46689">
    <property type="entry name" value="Homeodomain-like"/>
    <property type="match status" value="1"/>
</dbReference>
<evidence type="ECO:0000259" key="9">
    <source>
        <dbReference type="PROSITE" id="PS50071"/>
    </source>
</evidence>
<dbReference type="GO" id="GO:0003677">
    <property type="term" value="F:DNA binding"/>
    <property type="evidence" value="ECO:0007669"/>
    <property type="project" value="UniProtKB-UniRule"/>
</dbReference>
<comment type="subcellular location">
    <subcellularLocation>
        <location evidence="1 6 7">Nucleus</location>
    </subcellularLocation>
</comment>
<evidence type="ECO:0000256" key="2">
    <source>
        <dbReference type="ARBA" id="ARBA00022473"/>
    </source>
</evidence>
<evidence type="ECO:0000256" key="6">
    <source>
        <dbReference type="PROSITE-ProRule" id="PRU00108"/>
    </source>
</evidence>
<dbReference type="Gene3D" id="1.10.10.60">
    <property type="entry name" value="Homeodomain-like"/>
    <property type="match status" value="1"/>
</dbReference>
<evidence type="ECO:0000313" key="10">
    <source>
        <dbReference type="EMBL" id="KAL3083903.1"/>
    </source>
</evidence>
<evidence type="ECO:0000256" key="5">
    <source>
        <dbReference type="ARBA" id="ARBA00023242"/>
    </source>
</evidence>
<organism evidence="10 11">
    <name type="scientific">Heterodera trifolii</name>
    <dbReference type="NCBI Taxonomy" id="157864"/>
    <lineage>
        <taxon>Eukaryota</taxon>
        <taxon>Metazoa</taxon>
        <taxon>Ecdysozoa</taxon>
        <taxon>Nematoda</taxon>
        <taxon>Chromadorea</taxon>
        <taxon>Rhabditida</taxon>
        <taxon>Tylenchina</taxon>
        <taxon>Tylenchomorpha</taxon>
        <taxon>Tylenchoidea</taxon>
        <taxon>Heteroderidae</taxon>
        <taxon>Heteroderinae</taxon>
        <taxon>Heterodera</taxon>
    </lineage>
</organism>
<reference evidence="10 11" key="1">
    <citation type="submission" date="2024-10" db="EMBL/GenBank/DDBJ databases">
        <authorList>
            <person name="Kim D."/>
        </authorList>
    </citation>
    <scope>NUCLEOTIDE SEQUENCE [LARGE SCALE GENOMIC DNA]</scope>
    <source>
        <strain evidence="10">BH-2024</strain>
    </source>
</reference>
<keyword evidence="5 6" id="KW-0539">Nucleus</keyword>
<evidence type="ECO:0000256" key="4">
    <source>
        <dbReference type="ARBA" id="ARBA00023155"/>
    </source>
</evidence>
<dbReference type="InterPro" id="IPR009057">
    <property type="entry name" value="Homeodomain-like_sf"/>
</dbReference>
<gene>
    <name evidence="10" type="ORF">niasHT_036474</name>
</gene>
<feature type="region of interest" description="Disordered" evidence="8">
    <location>
        <begin position="108"/>
        <end position="140"/>
    </location>
</feature>
<comment type="caution">
    <text evidence="10">The sequence shown here is derived from an EMBL/GenBank/DDBJ whole genome shotgun (WGS) entry which is preliminary data.</text>
</comment>
<evidence type="ECO:0000256" key="7">
    <source>
        <dbReference type="RuleBase" id="RU000682"/>
    </source>
</evidence>
<dbReference type="CDD" id="cd00086">
    <property type="entry name" value="homeodomain"/>
    <property type="match status" value="1"/>
</dbReference>
<keyword evidence="3 6" id="KW-0238">DNA-binding</keyword>
<dbReference type="PROSITE" id="PS50071">
    <property type="entry name" value="HOMEOBOX_2"/>
    <property type="match status" value="1"/>
</dbReference>
<keyword evidence="4 6" id="KW-0371">Homeobox</keyword>
<accession>A0ABD2J4Q5</accession>
<dbReference type="AlphaFoldDB" id="A0ABD2J4Q5"/>
<dbReference type="Pfam" id="PF00046">
    <property type="entry name" value="Homeodomain"/>
    <property type="match status" value="1"/>
</dbReference>
<dbReference type="SMART" id="SM00389">
    <property type="entry name" value="HOX"/>
    <property type="match status" value="1"/>
</dbReference>
<dbReference type="GO" id="GO:0005634">
    <property type="term" value="C:nucleus"/>
    <property type="evidence" value="ECO:0007669"/>
    <property type="project" value="UniProtKB-SubCell"/>
</dbReference>
<feature type="domain" description="Homeobox" evidence="9">
    <location>
        <begin position="138"/>
        <end position="198"/>
    </location>
</feature>
<dbReference type="InterPro" id="IPR017970">
    <property type="entry name" value="Homeobox_CS"/>
</dbReference>
<dbReference type="PANTHER" id="PTHR45921">
    <property type="entry name" value="IP01054P"/>
    <property type="match status" value="1"/>
</dbReference>
<protein>
    <recommendedName>
        <fullName evidence="9">Homeobox domain-containing protein</fullName>
    </recommendedName>
</protein>
<keyword evidence="2" id="KW-0217">Developmental protein</keyword>
<feature type="DNA-binding region" description="Homeobox" evidence="6">
    <location>
        <begin position="140"/>
        <end position="199"/>
    </location>
</feature>
<evidence type="ECO:0000313" key="11">
    <source>
        <dbReference type="Proteomes" id="UP001620626"/>
    </source>
</evidence>
<evidence type="ECO:0000256" key="3">
    <source>
        <dbReference type="ARBA" id="ARBA00023125"/>
    </source>
</evidence>
<name>A0ABD2J4Q5_9BILA</name>
<dbReference type="EMBL" id="JBICBT010001088">
    <property type="protein sequence ID" value="KAL3083903.1"/>
    <property type="molecule type" value="Genomic_DNA"/>
</dbReference>
<sequence length="225" mass="25977">MNPSLRHSFSIENILTKGVNFGVFSEQEFANKSLQQFWPSFPFSPLLPHHLLGRCFDKVPTFVLQPPPKAFPNEFSKAFFERNNGEREVVSEAISLFRDVHFLGGNAAHSKDSERRGTTANGSGRRAGHPYERRRAPAAQKKLRTSFSKAQIAILERRFSEQKYLASSERTPLAIELRMEDAQVKTWFQNRRTKWRRQEAEERAFEHKIMKKALSDNANLKLISD</sequence>
<evidence type="ECO:0000256" key="1">
    <source>
        <dbReference type="ARBA" id="ARBA00004123"/>
    </source>
</evidence>
<dbReference type="FunFam" id="1.10.10.60:FF:000040">
    <property type="entry name" value="T-cell leukemia homeobox protein 3"/>
    <property type="match status" value="1"/>
</dbReference>
<evidence type="ECO:0000256" key="8">
    <source>
        <dbReference type="SAM" id="MobiDB-lite"/>
    </source>
</evidence>
<dbReference type="InterPro" id="IPR042247">
    <property type="entry name" value="TLX1/2/3"/>
</dbReference>
<dbReference type="PROSITE" id="PS00027">
    <property type="entry name" value="HOMEOBOX_1"/>
    <property type="match status" value="1"/>
</dbReference>
<dbReference type="PANTHER" id="PTHR45921:SF6">
    <property type="entry name" value="C15"/>
    <property type="match status" value="1"/>
</dbReference>
<keyword evidence="11" id="KW-1185">Reference proteome</keyword>
<proteinExistence type="predicted"/>
<dbReference type="Proteomes" id="UP001620626">
    <property type="component" value="Unassembled WGS sequence"/>
</dbReference>
<dbReference type="InterPro" id="IPR001356">
    <property type="entry name" value="HD"/>
</dbReference>